<proteinExistence type="predicted"/>
<reference evidence="1 2" key="1">
    <citation type="submission" date="2015-04" db="EMBL/GenBank/DDBJ databases">
        <authorList>
            <person name="Syromyatnikov M.Y."/>
            <person name="Popov V.N."/>
        </authorList>
    </citation>
    <scope>NUCLEOTIDE SEQUENCE [LARGE SCALE GENOMIC DNA]</scope>
</reference>
<name>A0A1J1IK66_9DIPT</name>
<evidence type="ECO:0000313" key="2">
    <source>
        <dbReference type="Proteomes" id="UP000183832"/>
    </source>
</evidence>
<protein>
    <submittedName>
        <fullName evidence="1">CLUMA_CG013887, isoform A</fullName>
    </submittedName>
</protein>
<sequence length="113" mass="12984">MNYLGIAHAGYEKTAAFINQINNICFTSKMCIRKRRNAKIQSILLADVAWQSNNKEYYSKKGKKTFEHLSLASTKKYKGKTVIPVKIWIIRVTYAIETHYNNPRVVKMLLSGA</sequence>
<accession>A0A1J1IK66</accession>
<dbReference type="Proteomes" id="UP000183832">
    <property type="component" value="Unassembled WGS sequence"/>
</dbReference>
<gene>
    <name evidence="1" type="ORF">CLUMA_CG013887</name>
</gene>
<organism evidence="1 2">
    <name type="scientific">Clunio marinus</name>
    <dbReference type="NCBI Taxonomy" id="568069"/>
    <lineage>
        <taxon>Eukaryota</taxon>
        <taxon>Metazoa</taxon>
        <taxon>Ecdysozoa</taxon>
        <taxon>Arthropoda</taxon>
        <taxon>Hexapoda</taxon>
        <taxon>Insecta</taxon>
        <taxon>Pterygota</taxon>
        <taxon>Neoptera</taxon>
        <taxon>Endopterygota</taxon>
        <taxon>Diptera</taxon>
        <taxon>Nematocera</taxon>
        <taxon>Chironomoidea</taxon>
        <taxon>Chironomidae</taxon>
        <taxon>Clunio</taxon>
    </lineage>
</organism>
<evidence type="ECO:0000313" key="1">
    <source>
        <dbReference type="EMBL" id="CRL00627.1"/>
    </source>
</evidence>
<keyword evidence="2" id="KW-1185">Reference proteome</keyword>
<dbReference type="AlphaFoldDB" id="A0A1J1IK66"/>
<dbReference type="EMBL" id="CVRI01000054">
    <property type="protein sequence ID" value="CRL00627.1"/>
    <property type="molecule type" value="Genomic_DNA"/>
</dbReference>